<accession>A0A1C4FNH4</accession>
<dbReference type="PROSITE" id="PS50943">
    <property type="entry name" value="HTH_CROC1"/>
    <property type="match status" value="1"/>
</dbReference>
<protein>
    <submittedName>
        <fullName evidence="3">Transcriptional regulator</fullName>
    </submittedName>
</protein>
<dbReference type="Gene3D" id="1.10.260.40">
    <property type="entry name" value="lambda repressor-like DNA-binding domains"/>
    <property type="match status" value="1"/>
</dbReference>
<evidence type="ECO:0000313" key="3">
    <source>
        <dbReference type="EMBL" id="OKA38738.1"/>
    </source>
</evidence>
<name>A0A1C4FNH4_BACCE</name>
<dbReference type="AlphaFoldDB" id="A0A1C4FNH4"/>
<dbReference type="SUPFAM" id="SSF47413">
    <property type="entry name" value="lambda repressor-like DNA-binding domains"/>
    <property type="match status" value="1"/>
</dbReference>
<organism evidence="3 4">
    <name type="scientific">Bacillus cereus</name>
    <dbReference type="NCBI Taxonomy" id="1396"/>
    <lineage>
        <taxon>Bacteria</taxon>
        <taxon>Bacillati</taxon>
        <taxon>Bacillota</taxon>
        <taxon>Bacilli</taxon>
        <taxon>Bacillales</taxon>
        <taxon>Bacillaceae</taxon>
        <taxon>Bacillus</taxon>
        <taxon>Bacillus cereus group</taxon>
    </lineage>
</organism>
<dbReference type="SMART" id="SM00028">
    <property type="entry name" value="TPR"/>
    <property type="match status" value="3"/>
</dbReference>
<dbReference type="EMBL" id="MPON01000002">
    <property type="protein sequence ID" value="OKA38738.1"/>
    <property type="molecule type" value="Genomic_DNA"/>
</dbReference>
<dbReference type="PANTHER" id="PTHR37038">
    <property type="entry name" value="TRANSCRIPTIONAL REGULATOR-RELATED"/>
    <property type="match status" value="1"/>
</dbReference>
<dbReference type="InterPro" id="IPR001387">
    <property type="entry name" value="Cro/C1-type_HTH"/>
</dbReference>
<sequence length="424" mass="50164">MKLGERIRQIRIHREMTQGELVKGICSITYLSRIENGQIKPSQSFLQKVAKKLDIDVNHLIKVNMHSAEETISNIADHYKETKELAENEVSILELHAREMHPTSILLKIFGVLVHYYVRSESIKKAQTIYNHSTNLIPSRPNNQFASDFLYYYIACGNYFYYIQDFLKANEHYVQADKLLTSEETLQRADLYYNMSLVKQRIINSQSVSLTYSKKAYNIYQKLNIPSRITETLITICVQYHLDGNYEESLKYLKRAEEYIKPLNDPNLLAMVEYNYGRVFQGLKEYEKAIYHFNNTLEINESLHQHMDKIYALRSLIEIYLELKEWEQVDKYMSTALQIVETYDISSIQVEIYMYKAQILKTRGDYYSYEKEMQNTIQLGIDKNQYVRTKQLATELGDYYYDIRAYKQSAKYYKMALNCCIDIK</sequence>
<evidence type="ECO:0000313" key="4">
    <source>
        <dbReference type="Proteomes" id="UP000186535"/>
    </source>
</evidence>
<dbReference type="PROSITE" id="PS50005">
    <property type="entry name" value="TPR"/>
    <property type="match status" value="1"/>
</dbReference>
<evidence type="ECO:0000259" key="2">
    <source>
        <dbReference type="PROSITE" id="PS50943"/>
    </source>
</evidence>
<dbReference type="Pfam" id="PF01381">
    <property type="entry name" value="HTH_3"/>
    <property type="match status" value="1"/>
</dbReference>
<dbReference type="RefSeq" id="WP_073516994.1">
    <property type="nucleotide sequence ID" value="NZ_MPOM01000007.1"/>
</dbReference>
<reference evidence="3 4" key="1">
    <citation type="submission" date="2016-11" db="EMBL/GenBank/DDBJ databases">
        <title>Identification of Bacillus cereus isolated from egg-white.</title>
        <authorList>
            <person name="Soni A."/>
            <person name="Oey I."/>
            <person name="Silcock P."/>
            <person name="Bremer P."/>
        </authorList>
    </citation>
    <scope>NUCLEOTIDE SEQUENCE [LARGE SCALE GENOMIC DNA]</scope>
    <source>
        <strain evidence="3 4">NZAS03</strain>
    </source>
</reference>
<dbReference type="Gene3D" id="1.25.40.10">
    <property type="entry name" value="Tetratricopeptide repeat domain"/>
    <property type="match status" value="1"/>
</dbReference>
<dbReference type="GO" id="GO:0003677">
    <property type="term" value="F:DNA binding"/>
    <property type="evidence" value="ECO:0007669"/>
    <property type="project" value="InterPro"/>
</dbReference>
<dbReference type="CDD" id="cd00093">
    <property type="entry name" value="HTH_XRE"/>
    <property type="match status" value="1"/>
</dbReference>
<dbReference type="PANTHER" id="PTHR37038:SF14">
    <property type="entry name" value="TRANSCRIPTIONAL ACTIVATOR"/>
    <property type="match status" value="1"/>
</dbReference>
<dbReference type="Proteomes" id="UP000186535">
    <property type="component" value="Unassembled WGS sequence"/>
</dbReference>
<proteinExistence type="predicted"/>
<gene>
    <name evidence="3" type="ORF">BJR07_12570</name>
</gene>
<dbReference type="SMART" id="SM00530">
    <property type="entry name" value="HTH_XRE"/>
    <property type="match status" value="1"/>
</dbReference>
<dbReference type="InterPro" id="IPR011990">
    <property type="entry name" value="TPR-like_helical_dom_sf"/>
</dbReference>
<dbReference type="InterPro" id="IPR053163">
    <property type="entry name" value="HTH-type_regulator_Rgg"/>
</dbReference>
<dbReference type="SUPFAM" id="SSF48452">
    <property type="entry name" value="TPR-like"/>
    <property type="match status" value="1"/>
</dbReference>
<keyword evidence="1" id="KW-0802">TPR repeat</keyword>
<evidence type="ECO:0000256" key="1">
    <source>
        <dbReference type="PROSITE-ProRule" id="PRU00339"/>
    </source>
</evidence>
<comment type="caution">
    <text evidence="3">The sequence shown here is derived from an EMBL/GenBank/DDBJ whole genome shotgun (WGS) entry which is preliminary data.</text>
</comment>
<dbReference type="InterPro" id="IPR019734">
    <property type="entry name" value="TPR_rpt"/>
</dbReference>
<feature type="domain" description="HTH cro/C1-type" evidence="2">
    <location>
        <begin position="7"/>
        <end position="60"/>
    </location>
</feature>
<dbReference type="InterPro" id="IPR010982">
    <property type="entry name" value="Lambda_DNA-bd_dom_sf"/>
</dbReference>
<feature type="repeat" description="TPR" evidence="1">
    <location>
        <begin position="270"/>
        <end position="303"/>
    </location>
</feature>
<dbReference type="Pfam" id="PF13424">
    <property type="entry name" value="TPR_12"/>
    <property type="match status" value="1"/>
</dbReference>